<proteinExistence type="predicted"/>
<sequence>MNLSFCVSTPSELICNHTFSGHLHGFYVLVDSAIMPFHCSKRVIKFSLM</sequence>
<organism evidence="1">
    <name type="scientific">Rhizophora mucronata</name>
    <name type="common">Asiatic mangrove</name>
    <dbReference type="NCBI Taxonomy" id="61149"/>
    <lineage>
        <taxon>Eukaryota</taxon>
        <taxon>Viridiplantae</taxon>
        <taxon>Streptophyta</taxon>
        <taxon>Embryophyta</taxon>
        <taxon>Tracheophyta</taxon>
        <taxon>Spermatophyta</taxon>
        <taxon>Magnoliopsida</taxon>
        <taxon>eudicotyledons</taxon>
        <taxon>Gunneridae</taxon>
        <taxon>Pentapetalae</taxon>
        <taxon>rosids</taxon>
        <taxon>fabids</taxon>
        <taxon>Malpighiales</taxon>
        <taxon>Rhizophoraceae</taxon>
        <taxon>Rhizophora</taxon>
    </lineage>
</organism>
<reference evidence="1" key="1">
    <citation type="submission" date="2018-02" db="EMBL/GenBank/DDBJ databases">
        <title>Rhizophora mucronata_Transcriptome.</title>
        <authorList>
            <person name="Meera S.P."/>
            <person name="Sreeshan A."/>
            <person name="Augustine A."/>
        </authorList>
    </citation>
    <scope>NUCLEOTIDE SEQUENCE</scope>
    <source>
        <tissue evidence="1">Leaf</tissue>
    </source>
</reference>
<name>A0A2P2N457_RHIMU</name>
<accession>A0A2P2N457</accession>
<dbReference type="EMBL" id="GGEC01056749">
    <property type="protein sequence ID" value="MBX37233.1"/>
    <property type="molecule type" value="Transcribed_RNA"/>
</dbReference>
<protein>
    <submittedName>
        <fullName evidence="1">Uncharacterized protein</fullName>
    </submittedName>
</protein>
<evidence type="ECO:0000313" key="1">
    <source>
        <dbReference type="EMBL" id="MBX37233.1"/>
    </source>
</evidence>
<dbReference type="AlphaFoldDB" id="A0A2P2N457"/>